<accession>A0AAV4UG66</accession>
<dbReference type="EMBL" id="BPLR01012818">
    <property type="protein sequence ID" value="GIY56842.1"/>
    <property type="molecule type" value="Genomic_DNA"/>
</dbReference>
<evidence type="ECO:0000313" key="2">
    <source>
        <dbReference type="Proteomes" id="UP001054945"/>
    </source>
</evidence>
<dbReference type="AlphaFoldDB" id="A0AAV4UG66"/>
<reference evidence="1 2" key="1">
    <citation type="submission" date="2021-06" db="EMBL/GenBank/DDBJ databases">
        <title>Caerostris extrusa draft genome.</title>
        <authorList>
            <person name="Kono N."/>
            <person name="Arakawa K."/>
        </authorList>
    </citation>
    <scope>NUCLEOTIDE SEQUENCE [LARGE SCALE GENOMIC DNA]</scope>
</reference>
<gene>
    <name evidence="1" type="ORF">CEXT_137681</name>
</gene>
<proteinExistence type="predicted"/>
<keyword evidence="2" id="KW-1185">Reference proteome</keyword>
<name>A0AAV4UG66_CAEEX</name>
<comment type="caution">
    <text evidence="1">The sequence shown here is derived from an EMBL/GenBank/DDBJ whole genome shotgun (WGS) entry which is preliminary data.</text>
</comment>
<protein>
    <submittedName>
        <fullName evidence="1">Uncharacterized protein</fullName>
    </submittedName>
</protein>
<evidence type="ECO:0000313" key="1">
    <source>
        <dbReference type="EMBL" id="GIY56842.1"/>
    </source>
</evidence>
<dbReference type="Proteomes" id="UP001054945">
    <property type="component" value="Unassembled WGS sequence"/>
</dbReference>
<sequence>MEGQQRKRSVISPLLERFFSVKAPAPFVELYRIGQQHAQEKAGSSETHEIVSERERKGSIWARWKEGMLLRESCESF</sequence>
<organism evidence="1 2">
    <name type="scientific">Caerostris extrusa</name>
    <name type="common">Bark spider</name>
    <name type="synonym">Caerostris bankana</name>
    <dbReference type="NCBI Taxonomy" id="172846"/>
    <lineage>
        <taxon>Eukaryota</taxon>
        <taxon>Metazoa</taxon>
        <taxon>Ecdysozoa</taxon>
        <taxon>Arthropoda</taxon>
        <taxon>Chelicerata</taxon>
        <taxon>Arachnida</taxon>
        <taxon>Araneae</taxon>
        <taxon>Araneomorphae</taxon>
        <taxon>Entelegynae</taxon>
        <taxon>Araneoidea</taxon>
        <taxon>Araneidae</taxon>
        <taxon>Caerostris</taxon>
    </lineage>
</organism>